<dbReference type="Proteomes" id="UP000515211">
    <property type="component" value="Chromosome 8"/>
</dbReference>
<evidence type="ECO:0000256" key="8">
    <source>
        <dbReference type="ARBA" id="ARBA00023159"/>
    </source>
</evidence>
<evidence type="ECO:0000256" key="5">
    <source>
        <dbReference type="ARBA" id="ARBA00022833"/>
    </source>
</evidence>
<evidence type="ECO:0000256" key="4">
    <source>
        <dbReference type="ARBA" id="ARBA00022723"/>
    </source>
</evidence>
<dbReference type="AlphaFoldDB" id="A0A6P4C291"/>
<dbReference type="RefSeq" id="XP_015936254.1">
    <property type="nucleotide sequence ID" value="XM_016080768.1"/>
</dbReference>
<dbReference type="KEGG" id="adu:107462205"/>
<keyword evidence="5" id="KW-0862">Zinc</keyword>
<keyword evidence="3" id="KW-0217">Developmental protein</keyword>
<comment type="subcellular location">
    <subcellularLocation>
        <location evidence="1">Nucleus</location>
    </subcellularLocation>
</comment>
<evidence type="ECO:0000256" key="1">
    <source>
        <dbReference type="ARBA" id="ARBA00004123"/>
    </source>
</evidence>
<keyword evidence="9" id="KW-0539">Nucleus</keyword>
<accession>A0A6P4C291</accession>
<dbReference type="GeneID" id="107462205"/>
<keyword evidence="8" id="KW-0010">Activator</keyword>
<dbReference type="GO" id="GO:0003677">
    <property type="term" value="F:DNA binding"/>
    <property type="evidence" value="ECO:0007669"/>
    <property type="project" value="UniProtKB-KW"/>
</dbReference>
<sequence length="151" mass="17634">MKTFPPSDTFYWYKNEDVSSYRSGLELWNHHHHHHQPEHDLIPQARSLQLRGCSRSGSNHRVRRSVTLEIGLPGDGVGRGERSSKWSRTCCKSRGFDCQTHVKSTWVPASKRRERHQQLSSIQQQLLAADVPKRQRDHAWWLAAAEEEDER</sequence>
<dbReference type="GO" id="GO:0009734">
    <property type="term" value="P:auxin-activated signaling pathway"/>
    <property type="evidence" value="ECO:0007669"/>
    <property type="project" value="UniProtKB-KW"/>
</dbReference>
<dbReference type="GO" id="GO:0046872">
    <property type="term" value="F:metal ion binding"/>
    <property type="evidence" value="ECO:0007669"/>
    <property type="project" value="UniProtKB-KW"/>
</dbReference>
<reference evidence="12" key="2">
    <citation type="submission" date="2025-08" db="UniProtKB">
        <authorList>
            <consortium name="RefSeq"/>
        </authorList>
    </citation>
    <scope>IDENTIFICATION</scope>
    <source>
        <tissue evidence="12">Whole plant</tissue>
    </source>
</reference>
<protein>
    <submittedName>
        <fullName evidence="12">Protein EXPRESSION OF TERPENOIDS 1-like</fullName>
    </submittedName>
</protein>
<evidence type="ECO:0000256" key="9">
    <source>
        <dbReference type="ARBA" id="ARBA00023242"/>
    </source>
</evidence>
<dbReference type="PANTHER" id="PTHR31604">
    <property type="entry name" value="PROTEIN LATERAL ROOT PRIMORDIUM 1"/>
    <property type="match status" value="1"/>
</dbReference>
<evidence type="ECO:0000256" key="2">
    <source>
        <dbReference type="ARBA" id="ARBA00006911"/>
    </source>
</evidence>
<evidence type="ECO:0000313" key="12">
    <source>
        <dbReference type="RefSeq" id="XP_015936254.1"/>
    </source>
</evidence>
<keyword evidence="6" id="KW-0073">Auxin biosynthesis</keyword>
<evidence type="ECO:0000256" key="7">
    <source>
        <dbReference type="ARBA" id="ARBA00023125"/>
    </source>
</evidence>
<dbReference type="PANTHER" id="PTHR31604:SF4">
    <property type="entry name" value="PROTEIN SHORT INTERNODES"/>
    <property type="match status" value="1"/>
</dbReference>
<dbReference type="Pfam" id="PF05142">
    <property type="entry name" value="DUF702"/>
    <property type="match status" value="1"/>
</dbReference>
<dbReference type="GO" id="GO:0009851">
    <property type="term" value="P:auxin biosynthetic process"/>
    <property type="evidence" value="ECO:0007669"/>
    <property type="project" value="UniProtKB-KW"/>
</dbReference>
<evidence type="ECO:0000256" key="10">
    <source>
        <dbReference type="ARBA" id="ARBA00023294"/>
    </source>
</evidence>
<reference evidence="11" key="1">
    <citation type="journal article" date="2016" name="Nat. Genet.">
        <title>The genome sequences of Arachis duranensis and Arachis ipaensis, the diploid ancestors of cultivated peanut.</title>
        <authorList>
            <person name="Bertioli D.J."/>
            <person name="Cannon S.B."/>
            <person name="Froenicke L."/>
            <person name="Huang G."/>
            <person name="Farmer A.D."/>
            <person name="Cannon E.K."/>
            <person name="Liu X."/>
            <person name="Gao D."/>
            <person name="Clevenger J."/>
            <person name="Dash S."/>
            <person name="Ren L."/>
            <person name="Moretzsohn M.C."/>
            <person name="Shirasawa K."/>
            <person name="Huang W."/>
            <person name="Vidigal B."/>
            <person name="Abernathy B."/>
            <person name="Chu Y."/>
            <person name="Niederhuth C.E."/>
            <person name="Umale P."/>
            <person name="Araujo A.C."/>
            <person name="Kozik A."/>
            <person name="Kim K.D."/>
            <person name="Burow M.D."/>
            <person name="Varshney R.K."/>
            <person name="Wang X."/>
            <person name="Zhang X."/>
            <person name="Barkley N."/>
            <person name="Guimaraes P.M."/>
            <person name="Isobe S."/>
            <person name="Guo B."/>
            <person name="Liao B."/>
            <person name="Stalker H.T."/>
            <person name="Schmitz R.J."/>
            <person name="Scheffler B.E."/>
            <person name="Leal-Bertioli S.C."/>
            <person name="Xun X."/>
            <person name="Jackson S.A."/>
            <person name="Michelmore R."/>
            <person name="Ozias-Akins P."/>
        </authorList>
    </citation>
    <scope>NUCLEOTIDE SEQUENCE [LARGE SCALE GENOMIC DNA]</scope>
    <source>
        <strain evidence="11">cv. V14167</strain>
    </source>
</reference>
<dbReference type="GO" id="GO:0003700">
    <property type="term" value="F:DNA-binding transcription factor activity"/>
    <property type="evidence" value="ECO:0007669"/>
    <property type="project" value="InterPro"/>
</dbReference>
<keyword evidence="4" id="KW-0479">Metal-binding</keyword>
<keyword evidence="10" id="KW-0927">Auxin signaling pathway</keyword>
<gene>
    <name evidence="12" type="primary">LOC107462205</name>
</gene>
<evidence type="ECO:0000256" key="6">
    <source>
        <dbReference type="ARBA" id="ARBA00023070"/>
    </source>
</evidence>
<dbReference type="NCBIfam" id="TIGR01623">
    <property type="entry name" value="put_zinc_LRP1"/>
    <property type="match status" value="1"/>
</dbReference>
<comment type="similarity">
    <text evidence="2">Belongs to the SHI protein family.</text>
</comment>
<proteinExistence type="inferred from homology"/>
<evidence type="ECO:0000256" key="3">
    <source>
        <dbReference type="ARBA" id="ARBA00022473"/>
    </source>
</evidence>
<dbReference type="GO" id="GO:0045893">
    <property type="term" value="P:positive regulation of DNA-templated transcription"/>
    <property type="evidence" value="ECO:0007669"/>
    <property type="project" value="TreeGrafter"/>
</dbReference>
<dbReference type="GO" id="GO:0005634">
    <property type="term" value="C:nucleus"/>
    <property type="evidence" value="ECO:0007669"/>
    <property type="project" value="UniProtKB-SubCell"/>
</dbReference>
<keyword evidence="7" id="KW-0238">DNA-binding</keyword>
<name>A0A6P4C291_ARADU</name>
<dbReference type="InterPro" id="IPR007818">
    <property type="entry name" value="SHI"/>
</dbReference>
<dbReference type="InterPro" id="IPR006510">
    <property type="entry name" value="Znf_LRP1"/>
</dbReference>
<keyword evidence="11" id="KW-1185">Reference proteome</keyword>
<organism evidence="11 12">
    <name type="scientific">Arachis duranensis</name>
    <name type="common">Wild peanut</name>
    <dbReference type="NCBI Taxonomy" id="130453"/>
    <lineage>
        <taxon>Eukaryota</taxon>
        <taxon>Viridiplantae</taxon>
        <taxon>Streptophyta</taxon>
        <taxon>Embryophyta</taxon>
        <taxon>Tracheophyta</taxon>
        <taxon>Spermatophyta</taxon>
        <taxon>Magnoliopsida</taxon>
        <taxon>eudicotyledons</taxon>
        <taxon>Gunneridae</taxon>
        <taxon>Pentapetalae</taxon>
        <taxon>rosids</taxon>
        <taxon>fabids</taxon>
        <taxon>Fabales</taxon>
        <taxon>Fabaceae</taxon>
        <taxon>Papilionoideae</taxon>
        <taxon>50 kb inversion clade</taxon>
        <taxon>dalbergioids sensu lato</taxon>
        <taxon>Dalbergieae</taxon>
        <taxon>Pterocarpus clade</taxon>
        <taxon>Arachis</taxon>
    </lineage>
</organism>
<evidence type="ECO:0000313" key="11">
    <source>
        <dbReference type="Proteomes" id="UP000515211"/>
    </source>
</evidence>